<dbReference type="Pfam" id="PF01636">
    <property type="entry name" value="APH"/>
    <property type="match status" value="1"/>
</dbReference>
<comment type="caution">
    <text evidence="2">The sequence shown here is derived from an EMBL/GenBank/DDBJ whole genome shotgun (WGS) entry which is preliminary data.</text>
</comment>
<proteinExistence type="predicted"/>
<dbReference type="SUPFAM" id="SSF56112">
    <property type="entry name" value="Protein kinase-like (PK-like)"/>
    <property type="match status" value="1"/>
</dbReference>
<feature type="domain" description="Aminoglycoside phosphotransferase" evidence="1">
    <location>
        <begin position="109"/>
        <end position="267"/>
    </location>
</feature>
<keyword evidence="3" id="KW-1185">Reference proteome</keyword>
<sequence>MRLPSHSFKSKATKLWLPKSYDDLDAITSPNMLYDLGCFGKRVVRTADGVVIKYGGDELAEEVLCTRFAHEKLSLPVPCILHYPDSARSRVPWTMPLPDAATDPTGVWYICMEEVPDASLDKVIETLSEQQLDHIAGQLKSIVARIGSVKSKTLGSITGDPYRTLLVYPPYQPKQVFTTVAEFRDHFHRLLLMCPGGEREANELLNRIPRNAAIRFTHVDLVPKNIMVDGSTITGIIDWANAGFYPEFWEYCRMHSPDLMTQRWSRVLETVFPGERRQEEIDAVEKMLFGISWFL</sequence>
<name>A0A4S4M4I2_9AGAM</name>
<evidence type="ECO:0000313" key="3">
    <source>
        <dbReference type="Proteomes" id="UP000310158"/>
    </source>
</evidence>
<dbReference type="AlphaFoldDB" id="A0A4S4M4I2"/>
<gene>
    <name evidence="2" type="ORF">EW146_g1798</name>
</gene>
<reference evidence="2 3" key="1">
    <citation type="submission" date="2019-02" db="EMBL/GenBank/DDBJ databases">
        <title>Genome sequencing of the rare red list fungi Bondarzewia mesenterica.</title>
        <authorList>
            <person name="Buettner E."/>
            <person name="Kellner H."/>
        </authorList>
    </citation>
    <scope>NUCLEOTIDE SEQUENCE [LARGE SCALE GENOMIC DNA]</scope>
    <source>
        <strain evidence="2 3">DSM 108281</strain>
    </source>
</reference>
<dbReference type="InterPro" id="IPR051678">
    <property type="entry name" value="AGP_Transferase"/>
</dbReference>
<dbReference type="PANTHER" id="PTHR21310">
    <property type="entry name" value="AMINOGLYCOSIDE PHOSPHOTRANSFERASE-RELATED-RELATED"/>
    <property type="match status" value="1"/>
</dbReference>
<evidence type="ECO:0000313" key="2">
    <source>
        <dbReference type="EMBL" id="THH19338.1"/>
    </source>
</evidence>
<dbReference type="PANTHER" id="PTHR21310:SF15">
    <property type="entry name" value="AMINOGLYCOSIDE PHOSPHOTRANSFERASE DOMAIN-CONTAINING PROTEIN"/>
    <property type="match status" value="1"/>
</dbReference>
<dbReference type="Gene3D" id="3.90.1200.10">
    <property type="match status" value="1"/>
</dbReference>
<dbReference type="OrthoDB" id="5598852at2759"/>
<organism evidence="2 3">
    <name type="scientific">Bondarzewia mesenterica</name>
    <dbReference type="NCBI Taxonomy" id="1095465"/>
    <lineage>
        <taxon>Eukaryota</taxon>
        <taxon>Fungi</taxon>
        <taxon>Dikarya</taxon>
        <taxon>Basidiomycota</taxon>
        <taxon>Agaricomycotina</taxon>
        <taxon>Agaricomycetes</taxon>
        <taxon>Russulales</taxon>
        <taxon>Bondarzewiaceae</taxon>
        <taxon>Bondarzewia</taxon>
    </lineage>
</organism>
<dbReference type="EMBL" id="SGPL01000048">
    <property type="protein sequence ID" value="THH19338.1"/>
    <property type="molecule type" value="Genomic_DNA"/>
</dbReference>
<evidence type="ECO:0000259" key="1">
    <source>
        <dbReference type="Pfam" id="PF01636"/>
    </source>
</evidence>
<protein>
    <recommendedName>
        <fullName evidence="1">Aminoglycoside phosphotransferase domain-containing protein</fullName>
    </recommendedName>
</protein>
<accession>A0A4S4M4I2</accession>
<dbReference type="InterPro" id="IPR011009">
    <property type="entry name" value="Kinase-like_dom_sf"/>
</dbReference>
<dbReference type="Proteomes" id="UP000310158">
    <property type="component" value="Unassembled WGS sequence"/>
</dbReference>
<dbReference type="InterPro" id="IPR002575">
    <property type="entry name" value="Aminoglycoside_PTrfase"/>
</dbReference>